<organism evidence="2 3">
    <name type="scientific">Liparis tanakae</name>
    <name type="common">Tanaka's snailfish</name>
    <dbReference type="NCBI Taxonomy" id="230148"/>
    <lineage>
        <taxon>Eukaryota</taxon>
        <taxon>Metazoa</taxon>
        <taxon>Chordata</taxon>
        <taxon>Craniata</taxon>
        <taxon>Vertebrata</taxon>
        <taxon>Euteleostomi</taxon>
        <taxon>Actinopterygii</taxon>
        <taxon>Neopterygii</taxon>
        <taxon>Teleostei</taxon>
        <taxon>Neoteleostei</taxon>
        <taxon>Acanthomorphata</taxon>
        <taxon>Eupercaria</taxon>
        <taxon>Perciformes</taxon>
        <taxon>Cottioidei</taxon>
        <taxon>Cottales</taxon>
        <taxon>Liparidae</taxon>
        <taxon>Liparis</taxon>
    </lineage>
</organism>
<gene>
    <name evidence="2" type="ORF">EYF80_052279</name>
</gene>
<feature type="region of interest" description="Disordered" evidence="1">
    <location>
        <begin position="105"/>
        <end position="125"/>
    </location>
</feature>
<dbReference type="EMBL" id="SRLO01001472">
    <property type="protein sequence ID" value="TNN37547.1"/>
    <property type="molecule type" value="Genomic_DNA"/>
</dbReference>
<comment type="caution">
    <text evidence="2">The sequence shown here is derived from an EMBL/GenBank/DDBJ whole genome shotgun (WGS) entry which is preliminary data.</text>
</comment>
<feature type="region of interest" description="Disordered" evidence="1">
    <location>
        <begin position="1"/>
        <end position="38"/>
    </location>
</feature>
<dbReference type="AlphaFoldDB" id="A0A4Z2F8S0"/>
<evidence type="ECO:0000313" key="2">
    <source>
        <dbReference type="EMBL" id="TNN37547.1"/>
    </source>
</evidence>
<proteinExistence type="predicted"/>
<reference evidence="2 3" key="1">
    <citation type="submission" date="2019-03" db="EMBL/GenBank/DDBJ databases">
        <title>First draft genome of Liparis tanakae, snailfish: a comprehensive survey of snailfish specific genes.</title>
        <authorList>
            <person name="Kim W."/>
            <person name="Song I."/>
            <person name="Jeong J.-H."/>
            <person name="Kim D."/>
            <person name="Kim S."/>
            <person name="Ryu S."/>
            <person name="Song J.Y."/>
            <person name="Lee S.K."/>
        </authorList>
    </citation>
    <scope>NUCLEOTIDE SEQUENCE [LARGE SCALE GENOMIC DNA]</scope>
    <source>
        <tissue evidence="2">Muscle</tissue>
    </source>
</reference>
<accession>A0A4Z2F8S0</accession>
<name>A0A4Z2F8S0_9TELE</name>
<evidence type="ECO:0000313" key="3">
    <source>
        <dbReference type="Proteomes" id="UP000314294"/>
    </source>
</evidence>
<dbReference type="Proteomes" id="UP000314294">
    <property type="component" value="Unassembled WGS sequence"/>
</dbReference>
<evidence type="ECO:0000256" key="1">
    <source>
        <dbReference type="SAM" id="MobiDB-lite"/>
    </source>
</evidence>
<protein>
    <submittedName>
        <fullName evidence="2">Uncharacterized protein</fullName>
    </submittedName>
</protein>
<keyword evidence="3" id="KW-1185">Reference proteome</keyword>
<sequence length="156" mass="17426">MSLTQPQPNEFYANATERVLRNRNPTNSPQPQPNEFYATTTERILHNRNQTSSTQPQPNEFYATATKRVLRNRNPTSSTQPNEFYATQRVLRNRSSHLMGVAPAEAGRCDSGGVSEQRGPTPAAPSTHKFLMRSLITGRGGGGDSMDLQDVFRSRF</sequence>